<reference evidence="2 3" key="1">
    <citation type="journal article" date="2024" name="Plant Biotechnol. J.">
        <title>Dendrobium thyrsiflorum genome and its molecular insights into genes involved in important horticultural traits.</title>
        <authorList>
            <person name="Chen B."/>
            <person name="Wang J.Y."/>
            <person name="Zheng P.J."/>
            <person name="Li K.L."/>
            <person name="Liang Y.M."/>
            <person name="Chen X.F."/>
            <person name="Zhang C."/>
            <person name="Zhao X."/>
            <person name="He X."/>
            <person name="Zhang G.Q."/>
            <person name="Liu Z.J."/>
            <person name="Xu Q."/>
        </authorList>
    </citation>
    <scope>NUCLEOTIDE SEQUENCE [LARGE SCALE GENOMIC DNA]</scope>
    <source>
        <strain evidence="2">GZMU011</strain>
    </source>
</reference>
<dbReference type="Proteomes" id="UP001552299">
    <property type="component" value="Unassembled WGS sequence"/>
</dbReference>
<feature type="compositionally biased region" description="Basic and acidic residues" evidence="1">
    <location>
        <begin position="671"/>
        <end position="708"/>
    </location>
</feature>
<proteinExistence type="predicted"/>
<dbReference type="AlphaFoldDB" id="A0ABD0VBE6"/>
<keyword evidence="3" id="KW-1185">Reference proteome</keyword>
<feature type="compositionally biased region" description="Low complexity" evidence="1">
    <location>
        <begin position="651"/>
        <end position="663"/>
    </location>
</feature>
<comment type="caution">
    <text evidence="2">The sequence shown here is derived from an EMBL/GenBank/DDBJ whole genome shotgun (WGS) entry which is preliminary data.</text>
</comment>
<feature type="compositionally biased region" description="Low complexity" evidence="1">
    <location>
        <begin position="289"/>
        <end position="298"/>
    </location>
</feature>
<accession>A0ABD0VBE6</accession>
<name>A0ABD0VBE6_DENTH</name>
<feature type="compositionally biased region" description="Basic and acidic residues" evidence="1">
    <location>
        <begin position="299"/>
        <end position="316"/>
    </location>
</feature>
<evidence type="ECO:0000313" key="3">
    <source>
        <dbReference type="Proteomes" id="UP001552299"/>
    </source>
</evidence>
<feature type="region of interest" description="Disordered" evidence="1">
    <location>
        <begin position="274"/>
        <end position="316"/>
    </location>
</feature>
<feature type="region of interest" description="Disordered" evidence="1">
    <location>
        <begin position="504"/>
        <end position="523"/>
    </location>
</feature>
<sequence>MEEQTRLYIRLAMEDSGFHLHTSMDNNMYNLIIVTRFPSFDTSARMSPLFIALYERGHLQKILLVSKIVPNLWCSIATTFVSHRGHEMIDLVKAYHTGGYDPVVPPVAPPPDRIGATEALIRLSVLLRQSFVLKSRLCSPQVPRKREGETEALFVATREARGSRCRNREERRGSFGAEVGSFVELGAGVQNRSRRRVRRRKELKLGGWSRLLSVVNGSPKRWSLRTGDEPEGERAFVWDKCQLMPRREARHFFFVLQPPKLSSKWTTGGTPILTDGDPVGKISPPNTGLLSSLSISPSSRDKTPLDTTVDKRRGEPRGKRDLIIHSGFHKAWRIGTLWDTDTVKQRGMPTRSRRYVKSVQLVHGRTVRVQWTTNTGGRTFPERNWISCTESNSSGDSFGSRVMACVASTRRGRTKSFSVSAGRDPVFPSEVTTYFSLSYIFLIQEEGEMCSVGTTTEEGEEETGKVKVLATVDLACGGLLSTASELCTACLIIPLVLRESASCHSSPELRGSGTTTGGTTGSSLDVVGVPTSITWGATPKAVNCAVIVAMALAISAICACNCNTVASVSTERGGPPCAEVEVGRNVLPGLRRSQERLQHRGCEQLRGDVAPAVKGPLAAGQAPAEPQKQPSPELLPQMQPNETEQKGQELQQKSSGSAGQSQSEKVWQKQKPGEKKEREARPEHPSSSKRKEEGRPEHESPLPERRLGELLADGAEGPEPV</sequence>
<feature type="region of interest" description="Disordered" evidence="1">
    <location>
        <begin position="616"/>
        <end position="721"/>
    </location>
</feature>
<protein>
    <submittedName>
        <fullName evidence="2">Uncharacterized protein</fullName>
    </submittedName>
</protein>
<dbReference type="EMBL" id="JANQDX010000006">
    <property type="protein sequence ID" value="KAL0922379.1"/>
    <property type="molecule type" value="Genomic_DNA"/>
</dbReference>
<evidence type="ECO:0000313" key="2">
    <source>
        <dbReference type="EMBL" id="KAL0922379.1"/>
    </source>
</evidence>
<organism evidence="2 3">
    <name type="scientific">Dendrobium thyrsiflorum</name>
    <name type="common">Pinecone-like raceme dendrobium</name>
    <name type="synonym">Orchid</name>
    <dbReference type="NCBI Taxonomy" id="117978"/>
    <lineage>
        <taxon>Eukaryota</taxon>
        <taxon>Viridiplantae</taxon>
        <taxon>Streptophyta</taxon>
        <taxon>Embryophyta</taxon>
        <taxon>Tracheophyta</taxon>
        <taxon>Spermatophyta</taxon>
        <taxon>Magnoliopsida</taxon>
        <taxon>Liliopsida</taxon>
        <taxon>Asparagales</taxon>
        <taxon>Orchidaceae</taxon>
        <taxon>Epidendroideae</taxon>
        <taxon>Malaxideae</taxon>
        <taxon>Dendrobiinae</taxon>
        <taxon>Dendrobium</taxon>
    </lineage>
</organism>
<gene>
    <name evidence="2" type="ORF">M5K25_006359</name>
</gene>
<evidence type="ECO:0000256" key="1">
    <source>
        <dbReference type="SAM" id="MobiDB-lite"/>
    </source>
</evidence>